<dbReference type="AlphaFoldDB" id="A0A2N5WZV3"/>
<name>A0A2N5WZV3_9GAMM</name>
<organism evidence="1 2">
    <name type="scientific">Pseudohalioglobus lutimaris</name>
    <dbReference type="NCBI Taxonomy" id="1737061"/>
    <lineage>
        <taxon>Bacteria</taxon>
        <taxon>Pseudomonadati</taxon>
        <taxon>Pseudomonadota</taxon>
        <taxon>Gammaproteobacteria</taxon>
        <taxon>Cellvibrionales</taxon>
        <taxon>Halieaceae</taxon>
        <taxon>Pseudohalioglobus</taxon>
    </lineage>
</organism>
<protein>
    <submittedName>
        <fullName evidence="1">TIGR03751 family conjugal transfer lipoprotein</fullName>
    </submittedName>
</protein>
<dbReference type="InterPro" id="IPR022262">
    <property type="entry name" value="Lipoprot_put"/>
</dbReference>
<proteinExistence type="predicted"/>
<accession>A0A2N5WZV3</accession>
<dbReference type="OrthoDB" id="8863314at2"/>
<sequence length="195" mass="21927">MTPTAARPTMRPWQREATVNWTDTHKIKLATLLGMALLGGCATQETILLPSERKMADIYREALDEVEAPVVETFDPETICGSLELEEDAKTCEEKLTEHAKAVYRQIDSDPAPQPLDYVEYTRTTQTELDNLFPRLENPDLVIYVYPHLATRTRAPIPGYTTVVPLYERVEYRLPGEALLSTPAPAKPQAEEGVQ</sequence>
<dbReference type="NCBIfam" id="TIGR03751">
    <property type="entry name" value="conj_TIGR03751"/>
    <property type="match status" value="1"/>
</dbReference>
<keyword evidence="2" id="KW-1185">Reference proteome</keyword>
<evidence type="ECO:0000313" key="2">
    <source>
        <dbReference type="Proteomes" id="UP000235005"/>
    </source>
</evidence>
<dbReference type="EMBL" id="PKUS01000023">
    <property type="protein sequence ID" value="PLW67771.1"/>
    <property type="molecule type" value="Genomic_DNA"/>
</dbReference>
<comment type="caution">
    <text evidence="1">The sequence shown here is derived from an EMBL/GenBank/DDBJ whole genome shotgun (WGS) entry which is preliminary data.</text>
</comment>
<gene>
    <name evidence="1" type="ORF">C0039_15235</name>
</gene>
<keyword evidence="1" id="KW-0449">Lipoprotein</keyword>
<evidence type="ECO:0000313" key="1">
    <source>
        <dbReference type="EMBL" id="PLW67771.1"/>
    </source>
</evidence>
<reference evidence="1 2" key="1">
    <citation type="submission" date="2018-01" db="EMBL/GenBank/DDBJ databases">
        <title>The draft genome sequence of Halioglobus lutimaris HF004.</title>
        <authorList>
            <person name="Du Z.-J."/>
            <person name="Shi M.-J."/>
        </authorList>
    </citation>
    <scope>NUCLEOTIDE SEQUENCE [LARGE SCALE GENOMIC DNA]</scope>
    <source>
        <strain evidence="1 2">HF004</strain>
    </source>
</reference>
<dbReference type="Proteomes" id="UP000235005">
    <property type="component" value="Unassembled WGS sequence"/>
</dbReference>